<comment type="caution">
    <text evidence="1">The sequence shown here is derived from an EMBL/GenBank/DDBJ whole genome shotgun (WGS) entry which is preliminary data.</text>
</comment>
<keyword evidence="2" id="KW-1185">Reference proteome</keyword>
<evidence type="ECO:0000313" key="2">
    <source>
        <dbReference type="Proteomes" id="UP000003240"/>
    </source>
</evidence>
<dbReference type="eggNOG" id="ENOG50309E7">
    <property type="taxonomic scope" value="Bacteria"/>
</dbReference>
<dbReference type="STRING" id="1009370.ALO_07303"/>
<reference evidence="1 2" key="1">
    <citation type="journal article" date="2011" name="EMBO J.">
        <title>Structural diversity of bacterial flagellar motors.</title>
        <authorList>
            <person name="Chen S."/>
            <person name="Beeby M."/>
            <person name="Murphy G.E."/>
            <person name="Leadbetter J.R."/>
            <person name="Hendrixson D.R."/>
            <person name="Briegel A."/>
            <person name="Li Z."/>
            <person name="Shi J."/>
            <person name="Tocheva E.I."/>
            <person name="Muller A."/>
            <person name="Dobro M.J."/>
            <person name="Jensen G.J."/>
        </authorList>
    </citation>
    <scope>NUCLEOTIDE SEQUENCE [LARGE SCALE GENOMIC DNA]</scope>
    <source>
        <strain evidence="1 2">DSM 6540</strain>
    </source>
</reference>
<organism evidence="1 2">
    <name type="scientific">Acetonema longum DSM 6540</name>
    <dbReference type="NCBI Taxonomy" id="1009370"/>
    <lineage>
        <taxon>Bacteria</taxon>
        <taxon>Bacillati</taxon>
        <taxon>Bacillota</taxon>
        <taxon>Negativicutes</taxon>
        <taxon>Acetonemataceae</taxon>
        <taxon>Acetonema</taxon>
    </lineage>
</organism>
<dbReference type="AlphaFoldDB" id="F7NHB5"/>
<sequence>MQFLTPYYLLTQISPIVQYGVGELSLTNPTHTITETALIAYLMGLGFDYRTALAIVESWECNQALLRDGLLCEAPANE</sequence>
<gene>
    <name evidence="1" type="ORF">ALO_07303</name>
</gene>
<proteinExistence type="predicted"/>
<name>F7NHB5_9FIRM</name>
<dbReference type="Proteomes" id="UP000003240">
    <property type="component" value="Unassembled WGS sequence"/>
</dbReference>
<accession>F7NHB5</accession>
<protein>
    <submittedName>
        <fullName evidence="1">Uncharacterized protein</fullName>
    </submittedName>
</protein>
<dbReference type="EMBL" id="AFGF01000053">
    <property type="protein sequence ID" value="EGO64598.1"/>
    <property type="molecule type" value="Genomic_DNA"/>
</dbReference>
<evidence type="ECO:0000313" key="1">
    <source>
        <dbReference type="EMBL" id="EGO64598.1"/>
    </source>
</evidence>